<feature type="binding site" evidence="9">
    <location>
        <position position="65"/>
    </location>
    <ligand>
        <name>ATP</name>
        <dbReference type="ChEBI" id="CHEBI:30616"/>
    </ligand>
</feature>
<keyword evidence="2 9" id="KW-0547">Nucleotide-binding</keyword>
<feature type="binding site" evidence="9">
    <location>
        <position position="68"/>
    </location>
    <ligand>
        <name>ATP</name>
        <dbReference type="ChEBI" id="CHEBI:30616"/>
    </ligand>
</feature>
<gene>
    <name evidence="9 11" type="primary">ruvB</name>
    <name evidence="11" type="ORF">RCZ15_17460</name>
    <name evidence="12" type="ORF">RCZ16_02440</name>
</gene>
<evidence type="ECO:0000256" key="3">
    <source>
        <dbReference type="ARBA" id="ARBA00022763"/>
    </source>
</evidence>
<dbReference type="GO" id="GO:0016787">
    <property type="term" value="F:hydrolase activity"/>
    <property type="evidence" value="ECO:0007669"/>
    <property type="project" value="UniProtKB-KW"/>
</dbReference>
<dbReference type="AlphaFoldDB" id="A0AAV5ATS0"/>
<evidence type="ECO:0000256" key="2">
    <source>
        <dbReference type="ARBA" id="ARBA00022741"/>
    </source>
</evidence>
<dbReference type="SMART" id="SM00382">
    <property type="entry name" value="AAA"/>
    <property type="match status" value="1"/>
</dbReference>
<keyword evidence="1 9" id="KW-0963">Cytoplasm</keyword>
<dbReference type="EMBL" id="BQKA01000033">
    <property type="protein sequence ID" value="GJM50773.1"/>
    <property type="molecule type" value="Genomic_DNA"/>
</dbReference>
<evidence type="ECO:0000256" key="5">
    <source>
        <dbReference type="ARBA" id="ARBA00022840"/>
    </source>
</evidence>
<dbReference type="NCBIfam" id="NF000868">
    <property type="entry name" value="PRK00080.1"/>
    <property type="match status" value="1"/>
</dbReference>
<keyword evidence="11" id="KW-0347">Helicase</keyword>
<dbReference type="InterPro" id="IPR008824">
    <property type="entry name" value="RuvB-like_N"/>
</dbReference>
<dbReference type="InterPro" id="IPR027417">
    <property type="entry name" value="P-loop_NTPase"/>
</dbReference>
<feature type="binding site" evidence="9">
    <location>
        <position position="24"/>
    </location>
    <ligand>
        <name>ATP</name>
        <dbReference type="ChEBI" id="CHEBI:30616"/>
    </ligand>
</feature>
<evidence type="ECO:0000256" key="9">
    <source>
        <dbReference type="HAMAP-Rule" id="MF_00016"/>
    </source>
</evidence>
<keyword evidence="3 9" id="KW-0227">DNA damage</keyword>
<feature type="binding site" evidence="9">
    <location>
        <begin position="131"/>
        <end position="133"/>
    </location>
    <ligand>
        <name>ATP</name>
        <dbReference type="ChEBI" id="CHEBI:30616"/>
    </ligand>
</feature>
<dbReference type="SUPFAM" id="SSF52540">
    <property type="entry name" value="P-loop containing nucleoside triphosphate hydrolases"/>
    <property type="match status" value="1"/>
</dbReference>
<feature type="binding site" evidence="9">
    <location>
        <position position="69"/>
    </location>
    <ligand>
        <name>ATP</name>
        <dbReference type="ChEBI" id="CHEBI:30616"/>
    </ligand>
</feature>
<dbReference type="Pfam" id="PF05496">
    <property type="entry name" value="RuvB_N"/>
    <property type="match status" value="1"/>
</dbReference>
<feature type="binding site" evidence="9">
    <location>
        <position position="313"/>
    </location>
    <ligand>
        <name>DNA</name>
        <dbReference type="ChEBI" id="CHEBI:16991"/>
    </ligand>
</feature>
<comment type="catalytic activity">
    <reaction evidence="9">
        <text>ATP + H2O = ADP + phosphate + H(+)</text>
        <dbReference type="Rhea" id="RHEA:13065"/>
        <dbReference type="ChEBI" id="CHEBI:15377"/>
        <dbReference type="ChEBI" id="CHEBI:15378"/>
        <dbReference type="ChEBI" id="CHEBI:30616"/>
        <dbReference type="ChEBI" id="CHEBI:43474"/>
        <dbReference type="ChEBI" id="CHEBI:456216"/>
    </reaction>
</comment>
<dbReference type="HAMAP" id="MF_00016">
    <property type="entry name" value="DNA_HJ_migration_RuvB"/>
    <property type="match status" value="1"/>
</dbReference>
<dbReference type="GO" id="GO:0005524">
    <property type="term" value="F:ATP binding"/>
    <property type="evidence" value="ECO:0007669"/>
    <property type="project" value="UniProtKB-UniRule"/>
</dbReference>
<comment type="caution">
    <text evidence="9">Lacks conserved residue(s) required for the propagation of feature annotation.</text>
</comment>
<dbReference type="GO" id="GO:0000400">
    <property type="term" value="F:four-way junction DNA binding"/>
    <property type="evidence" value="ECO:0007669"/>
    <property type="project" value="UniProtKB-UniRule"/>
</dbReference>
<feature type="binding site" evidence="9">
    <location>
        <position position="69"/>
    </location>
    <ligand>
        <name>Mg(2+)</name>
        <dbReference type="ChEBI" id="CHEBI:18420"/>
    </ligand>
</feature>
<evidence type="ECO:0000259" key="10">
    <source>
        <dbReference type="SMART" id="SM00382"/>
    </source>
</evidence>
<dbReference type="SUPFAM" id="SSF46785">
    <property type="entry name" value="Winged helix' DNA-binding domain"/>
    <property type="match status" value="1"/>
</dbReference>
<dbReference type="EMBL" id="BQKB01000007">
    <property type="protein sequence ID" value="GJM51926.1"/>
    <property type="molecule type" value="Genomic_DNA"/>
</dbReference>
<organism evidence="11 13">
    <name type="scientific">Capnocytophaga catalasegens</name>
    <dbReference type="NCBI Taxonomy" id="1004260"/>
    <lineage>
        <taxon>Bacteria</taxon>
        <taxon>Pseudomonadati</taxon>
        <taxon>Bacteroidota</taxon>
        <taxon>Flavobacteriia</taxon>
        <taxon>Flavobacteriales</taxon>
        <taxon>Flavobacteriaceae</taxon>
        <taxon>Capnocytophaga</taxon>
    </lineage>
</organism>
<dbReference type="InterPro" id="IPR036390">
    <property type="entry name" value="WH_DNA-bd_sf"/>
</dbReference>
<evidence type="ECO:0000256" key="7">
    <source>
        <dbReference type="ARBA" id="ARBA00023172"/>
    </source>
</evidence>
<evidence type="ECO:0000313" key="12">
    <source>
        <dbReference type="EMBL" id="GJM51926.1"/>
    </source>
</evidence>
<dbReference type="InterPro" id="IPR008823">
    <property type="entry name" value="RuvB_wg_C"/>
</dbReference>
<proteinExistence type="inferred from homology"/>
<dbReference type="PANTHER" id="PTHR42848:SF1">
    <property type="entry name" value="HOLLIDAY JUNCTION BRANCH MIGRATION COMPLEX SUBUNIT RUVB"/>
    <property type="match status" value="1"/>
</dbReference>
<dbReference type="InterPro" id="IPR036388">
    <property type="entry name" value="WH-like_DNA-bd_sf"/>
</dbReference>
<dbReference type="InterPro" id="IPR004605">
    <property type="entry name" value="DNA_helicase_Holl-junc_RuvB"/>
</dbReference>
<dbReference type="InterPro" id="IPR041445">
    <property type="entry name" value="AAA_lid_4"/>
</dbReference>
<dbReference type="CDD" id="cd00009">
    <property type="entry name" value="AAA"/>
    <property type="match status" value="1"/>
</dbReference>
<dbReference type="GO" id="GO:0006310">
    <property type="term" value="P:DNA recombination"/>
    <property type="evidence" value="ECO:0007669"/>
    <property type="project" value="UniProtKB-UniRule"/>
</dbReference>
<keyword evidence="8 9" id="KW-0234">DNA repair</keyword>
<feature type="binding site" evidence="9">
    <location>
        <position position="70"/>
    </location>
    <ligand>
        <name>ATP</name>
        <dbReference type="ChEBI" id="CHEBI:30616"/>
    </ligand>
</feature>
<reference evidence="11 14" key="1">
    <citation type="submission" date="2021-11" db="EMBL/GenBank/DDBJ databases">
        <title>Draft genome sequence of Capnocytophaga sp. strain KC07075 isolated from cat oral cavity.</title>
        <authorList>
            <person name="Suzuki M."/>
            <person name="Imaoka K."/>
            <person name="Kimura M."/>
            <person name="Morikawa S."/>
            <person name="Maeda K."/>
        </authorList>
    </citation>
    <scope>NUCLEOTIDE SEQUENCE</scope>
    <source>
        <strain evidence="11">KC07075</strain>
        <strain evidence="12 14">KC07079</strain>
    </source>
</reference>
<evidence type="ECO:0000256" key="4">
    <source>
        <dbReference type="ARBA" id="ARBA00022801"/>
    </source>
</evidence>
<dbReference type="EC" id="3.6.4.-" evidence="9"/>
<feature type="region of interest" description="Small ATPAse domain (RuvB-S)" evidence="9">
    <location>
        <begin position="185"/>
        <end position="255"/>
    </location>
</feature>
<comment type="caution">
    <text evidence="11">The sequence shown here is derived from an EMBL/GenBank/DDBJ whole genome shotgun (WGS) entry which is preliminary data.</text>
</comment>
<dbReference type="RefSeq" id="WP_264845527.1">
    <property type="nucleotide sequence ID" value="NZ_BPMA01000012.1"/>
</dbReference>
<comment type="function">
    <text evidence="9">The RuvA-RuvB-RuvC complex processes Holliday junction (HJ) DNA during genetic recombination and DNA repair, while the RuvA-RuvB complex plays an important role in the rescue of blocked DNA replication forks via replication fork reversal (RFR). RuvA specifically binds to HJ cruciform DNA, conferring on it an open structure. The RuvB hexamer acts as an ATP-dependent pump, pulling dsDNA into and through the RuvAB complex. RuvB forms 2 homohexamers on either side of HJ DNA bound by 1 or 2 RuvA tetramers; 4 subunits per hexamer contact DNA at a time. Coordinated motions by a converter formed by DNA-disengaged RuvB subunits stimulates ATP hydrolysis and nucleotide exchange. Immobilization of the converter enables RuvB to convert the ATP-contained energy into a lever motion, pulling 2 nucleotides of DNA out of the RuvA tetramer per ATP hydrolyzed, thus driving DNA branch migration. The RuvB motors rotate together with the DNA substrate, which together with the progressing nucleotide cycle form the mechanistic basis for DNA recombination by continuous HJ branch migration. Branch migration allows RuvC to scan DNA until it finds its consensus sequence, where it cleaves and resolves cruciform DNA.</text>
</comment>
<keyword evidence="6 9" id="KW-0238">DNA-binding</keyword>
<feature type="binding site" evidence="9">
    <location>
        <position position="23"/>
    </location>
    <ligand>
        <name>ATP</name>
        <dbReference type="ChEBI" id="CHEBI:30616"/>
    </ligand>
</feature>
<feature type="binding site" evidence="9">
    <location>
        <position position="318"/>
    </location>
    <ligand>
        <name>DNA</name>
        <dbReference type="ChEBI" id="CHEBI:16991"/>
    </ligand>
</feature>
<keyword evidence="5 9" id="KW-0067">ATP-binding</keyword>
<dbReference type="Pfam" id="PF05491">
    <property type="entry name" value="WHD_RuvB"/>
    <property type="match status" value="1"/>
</dbReference>
<evidence type="ECO:0000256" key="1">
    <source>
        <dbReference type="ARBA" id="ARBA00022490"/>
    </source>
</evidence>
<comment type="domain">
    <text evidence="9">Has 3 domains, the large (RuvB-L) and small ATPase (RuvB-S) domains and the C-terminal head (RuvB-H) domain. The head domain binds DNA, while the ATPase domains jointly bind ATP, ADP or are empty depending on the state of the subunit in the translocation cycle. During a single DNA translocation step the structure of each domain remains the same, but their relative positions change.</text>
</comment>
<protein>
    <recommendedName>
        <fullName evidence="9">Holliday junction branch migration complex subunit RuvB</fullName>
        <ecNumber evidence="9">3.6.4.-</ecNumber>
    </recommendedName>
</protein>
<evidence type="ECO:0000256" key="8">
    <source>
        <dbReference type="ARBA" id="ARBA00023204"/>
    </source>
</evidence>
<dbReference type="Pfam" id="PF17864">
    <property type="entry name" value="AAA_lid_4"/>
    <property type="match status" value="1"/>
</dbReference>
<dbReference type="Gene3D" id="1.10.10.10">
    <property type="entry name" value="Winged helix-like DNA-binding domain superfamily/Winged helix DNA-binding domain"/>
    <property type="match status" value="1"/>
</dbReference>
<evidence type="ECO:0000313" key="11">
    <source>
        <dbReference type="EMBL" id="GJM50773.1"/>
    </source>
</evidence>
<dbReference type="Gene3D" id="3.40.50.300">
    <property type="entry name" value="P-loop containing nucleotide triphosphate hydrolases"/>
    <property type="match status" value="1"/>
</dbReference>
<dbReference type="GO" id="GO:0048476">
    <property type="term" value="C:Holliday junction resolvase complex"/>
    <property type="evidence" value="ECO:0007669"/>
    <property type="project" value="UniProtKB-UniRule"/>
</dbReference>
<name>A0AAV5ATS0_9FLAO</name>
<comment type="similarity">
    <text evidence="9">Belongs to the RuvB family.</text>
</comment>
<keyword evidence="7 9" id="KW-0233">DNA recombination</keyword>
<feature type="binding site" evidence="9">
    <location>
        <position position="174"/>
    </location>
    <ligand>
        <name>ATP</name>
        <dbReference type="ChEBI" id="CHEBI:30616"/>
    </ligand>
</feature>
<comment type="subcellular location">
    <subcellularLocation>
        <location evidence="9">Cytoplasm</location>
    </subcellularLocation>
</comment>
<accession>A0AAV5ATS0</accession>
<feature type="binding site" evidence="9">
    <location>
        <position position="184"/>
    </location>
    <ligand>
        <name>ATP</name>
        <dbReference type="ChEBI" id="CHEBI:30616"/>
    </ligand>
</feature>
<keyword evidence="14" id="KW-1185">Reference proteome</keyword>
<dbReference type="GO" id="GO:0009378">
    <property type="term" value="F:four-way junction helicase activity"/>
    <property type="evidence" value="ECO:0007669"/>
    <property type="project" value="InterPro"/>
</dbReference>
<dbReference type="PANTHER" id="PTHR42848">
    <property type="match status" value="1"/>
</dbReference>
<sequence>MNEHLNPNKDRFSAQELDIEKALRPLSFDDFTGQEVVLENLKVFVKAANLRGEALDHTLFHGPPGLGKTTLAHILANELGVGIKVTSGPVLDKPGDLAGLLTNLEERDVLFIDEIHRLSPIVEEYLYSAMEDYKIDIMIESGPNARSVQISLNPFTLVGATTRSGLLTAPMRARFGIQSRLQYYSTELLADIVQRSASILQVPISMEAAIELAGRSRGTPRIANALLRRVRDFAQIKGNGKIDIEITQFGLKALNVDTHGLDEMDNKILTTIIDKFKGGPVGISTLATAVSESAETIEEVYEPFLIQQGFIVRTPRGREVTDLAYKHLGKTRLNPSGQGSLF</sequence>
<comment type="subunit">
    <text evidence="9">Homohexamer. Forms an RuvA(8)-RuvB(12)-Holliday junction (HJ) complex. HJ DNA is sandwiched between 2 RuvA tetramers; dsDNA enters through RuvA and exits via RuvB. An RuvB hexamer assembles on each DNA strand where it exits the tetramer. Each RuvB hexamer is contacted by two RuvA subunits (via domain III) on 2 adjacent RuvB subunits; this complex drives branch migration. In the full resolvosome a probable DNA-RuvA(4)-RuvB(12)-RuvC(2) complex forms which resolves the HJ.</text>
</comment>
<evidence type="ECO:0000256" key="6">
    <source>
        <dbReference type="ARBA" id="ARBA00023125"/>
    </source>
</evidence>
<dbReference type="Proteomes" id="UP001207736">
    <property type="component" value="Unassembled WGS sequence"/>
</dbReference>
<feature type="domain" description="AAA+ ATPase" evidence="10">
    <location>
        <begin position="54"/>
        <end position="185"/>
    </location>
</feature>
<dbReference type="NCBIfam" id="TIGR00635">
    <property type="entry name" value="ruvB"/>
    <property type="match status" value="1"/>
</dbReference>
<feature type="region of interest" description="Head domain (RuvB-H)" evidence="9">
    <location>
        <begin position="258"/>
        <end position="342"/>
    </location>
</feature>
<feature type="binding site" evidence="9">
    <location>
        <position position="221"/>
    </location>
    <ligand>
        <name>ATP</name>
        <dbReference type="ChEBI" id="CHEBI:30616"/>
    </ligand>
</feature>
<evidence type="ECO:0000313" key="14">
    <source>
        <dbReference type="Proteomes" id="UP001208692"/>
    </source>
</evidence>
<dbReference type="InterPro" id="IPR003593">
    <property type="entry name" value="AAA+_ATPase"/>
</dbReference>
<dbReference type="Proteomes" id="UP001208692">
    <property type="component" value="Unassembled WGS sequence"/>
</dbReference>
<keyword evidence="4 9" id="KW-0378">Hydrolase</keyword>
<dbReference type="GO" id="GO:0006281">
    <property type="term" value="P:DNA repair"/>
    <property type="evidence" value="ECO:0007669"/>
    <property type="project" value="UniProtKB-UniRule"/>
</dbReference>
<dbReference type="Gene3D" id="1.10.8.60">
    <property type="match status" value="1"/>
</dbReference>
<evidence type="ECO:0000313" key="13">
    <source>
        <dbReference type="Proteomes" id="UP001207736"/>
    </source>
</evidence>
<dbReference type="GO" id="GO:0005737">
    <property type="term" value="C:cytoplasm"/>
    <property type="evidence" value="ECO:0007669"/>
    <property type="project" value="UniProtKB-SubCell"/>
</dbReference>